<dbReference type="PANTHER" id="PTHR12697:SF5">
    <property type="entry name" value="DEOXYHYPUSINE HYDROXYLASE"/>
    <property type="match status" value="1"/>
</dbReference>
<keyword evidence="2" id="KW-0812">Transmembrane</keyword>
<dbReference type="PROSITE" id="PS50077">
    <property type="entry name" value="HEAT_REPEAT"/>
    <property type="match status" value="1"/>
</dbReference>
<dbReference type="Pfam" id="PF13646">
    <property type="entry name" value="HEAT_2"/>
    <property type="match status" value="2"/>
</dbReference>
<proteinExistence type="predicted"/>
<dbReference type="Proteomes" id="UP000308632">
    <property type="component" value="Unassembled WGS sequence"/>
</dbReference>
<gene>
    <name evidence="3" type="ORF">E4U92_26705</name>
</gene>
<dbReference type="EMBL" id="SZPR01000021">
    <property type="protein sequence ID" value="TKT06638.1"/>
    <property type="molecule type" value="Genomic_DNA"/>
</dbReference>
<protein>
    <submittedName>
        <fullName evidence="3">HEAT repeat domain-containing protein</fullName>
    </submittedName>
</protein>
<evidence type="ECO:0000256" key="1">
    <source>
        <dbReference type="ARBA" id="ARBA00045876"/>
    </source>
</evidence>
<dbReference type="PANTHER" id="PTHR12697">
    <property type="entry name" value="PBS LYASE HEAT-LIKE PROTEIN"/>
    <property type="match status" value="1"/>
</dbReference>
<keyword evidence="2" id="KW-1133">Transmembrane helix</keyword>
<dbReference type="SUPFAM" id="SSF48371">
    <property type="entry name" value="ARM repeat"/>
    <property type="match status" value="2"/>
</dbReference>
<dbReference type="InterPro" id="IPR016024">
    <property type="entry name" value="ARM-type_fold"/>
</dbReference>
<dbReference type="SMART" id="SM00567">
    <property type="entry name" value="EZ_HEAT"/>
    <property type="match status" value="4"/>
</dbReference>
<accession>A0A4U5WVU3</accession>
<dbReference type="InterPro" id="IPR004155">
    <property type="entry name" value="PBS_lyase_HEAT"/>
</dbReference>
<dbReference type="AlphaFoldDB" id="A0A4U5WVU3"/>
<sequence length="372" mass="38485">MRDRGRGRTAVRTVVQLVLLVSVAEAVLCLLVLCVTRVVRNRRERVLRRTAATTRPLVVEATGGESPSARAALAALDRRSWKAAEPTVTRLLSRVKGGSHHTLTDLLVRRGAVDAALADATRRRSLRRARAATVLALTGPSLRADPVRGPAARHALHALLGHRSATVRETAVRALGRLGDPVSAGLLLTALDPPRRVAPGLVGDALVRLGPAAVDALTGAAADGGDEQHRALAVELLGLIKDRRALPALSAALDDPAPMVRAAAAAALGRVGEPAAVAALTGTVRTDPSDRVVVAAAEALGLIGDENAVPVLERTVRRGPYRPAHTAARALLRLGPAGRAALGGIARGPDPAGAHARETLSLALGDRGGPDR</sequence>
<feature type="transmembrane region" description="Helical" evidence="2">
    <location>
        <begin position="14"/>
        <end position="39"/>
    </location>
</feature>
<name>A0A4U5WVU3_STRGB</name>
<dbReference type="Gene3D" id="1.25.10.10">
    <property type="entry name" value="Leucine-rich Repeat Variant"/>
    <property type="match status" value="2"/>
</dbReference>
<evidence type="ECO:0000256" key="2">
    <source>
        <dbReference type="SAM" id="Phobius"/>
    </source>
</evidence>
<keyword evidence="2" id="KW-0472">Membrane</keyword>
<dbReference type="InterPro" id="IPR021133">
    <property type="entry name" value="HEAT_type_2"/>
</dbReference>
<organism evidence="3 4">
    <name type="scientific">Streptomyces galbus</name>
    <dbReference type="NCBI Taxonomy" id="33898"/>
    <lineage>
        <taxon>Bacteria</taxon>
        <taxon>Bacillati</taxon>
        <taxon>Actinomycetota</taxon>
        <taxon>Actinomycetes</taxon>
        <taxon>Kitasatosporales</taxon>
        <taxon>Streptomycetaceae</taxon>
        <taxon>Streptomyces</taxon>
    </lineage>
</organism>
<reference evidence="3 4" key="1">
    <citation type="submission" date="2019-04" db="EMBL/GenBank/DDBJ databases">
        <title>Streptomyces lasaliensis sp.nov., an Actinomycete isolated from soil which produces the polyether antibiotic lasalocid.</title>
        <authorList>
            <person name="Erwin G."/>
            <person name="Haber C."/>
        </authorList>
    </citation>
    <scope>NUCLEOTIDE SEQUENCE [LARGE SCALE GENOMIC DNA]</scope>
    <source>
        <strain evidence="3 4">DSM 40089</strain>
    </source>
</reference>
<dbReference type="InterPro" id="IPR011989">
    <property type="entry name" value="ARM-like"/>
</dbReference>
<dbReference type="GO" id="GO:0016491">
    <property type="term" value="F:oxidoreductase activity"/>
    <property type="evidence" value="ECO:0007669"/>
    <property type="project" value="TreeGrafter"/>
</dbReference>
<comment type="caution">
    <text evidence="3">The sequence shown here is derived from an EMBL/GenBank/DDBJ whole genome shotgun (WGS) entry which is preliminary data.</text>
</comment>
<evidence type="ECO:0000313" key="3">
    <source>
        <dbReference type="EMBL" id="TKT06638.1"/>
    </source>
</evidence>
<evidence type="ECO:0000313" key="4">
    <source>
        <dbReference type="Proteomes" id="UP000308632"/>
    </source>
</evidence>
<comment type="function">
    <text evidence="1">Catalyzes the hydroxylation of the N(6)-(4-aminobutyl)-L-lysine intermediate produced by deoxyhypusine synthase/DHPS on a critical lysine of the eukaryotic translation initiation factor 5A/eIF-5A. This is the second step of the post-translational modification of that lysine into an unusual amino acid residue named hypusine. Hypusination is unique to mature eIF-5A factor and is essential for its function.</text>
</comment>